<dbReference type="AlphaFoldDB" id="A0AA36H0N6"/>
<evidence type="ECO:0000313" key="3">
    <source>
        <dbReference type="Proteomes" id="UP001176961"/>
    </source>
</evidence>
<sequence>MMLYALFFLFASAAALPLENANDANQPVLSDGSNSEHKKEKWEFGWFGHGSGEGPHHRGEWDPRYGGWHEHGLHHGHRLPGYGYGPRNHWDSDERPFGDHRRGHPPPPPPGHPPPPPPDGEHPPPPPPDGEHPSPPPPPDGEHPAPPPGDHSSPPPEEHPAPPEGENAPAPEKSEE</sequence>
<dbReference type="Proteomes" id="UP001176961">
    <property type="component" value="Unassembled WGS sequence"/>
</dbReference>
<name>A0AA36H0N6_CYLNA</name>
<evidence type="ECO:0000256" key="1">
    <source>
        <dbReference type="SAM" id="MobiDB-lite"/>
    </source>
</evidence>
<comment type="caution">
    <text evidence="2">The sequence shown here is derived from an EMBL/GenBank/DDBJ whole genome shotgun (WGS) entry which is preliminary data.</text>
</comment>
<proteinExistence type="predicted"/>
<reference evidence="2" key="1">
    <citation type="submission" date="2023-07" db="EMBL/GenBank/DDBJ databases">
        <authorList>
            <consortium name="CYATHOMIX"/>
        </authorList>
    </citation>
    <scope>NUCLEOTIDE SEQUENCE</scope>
    <source>
        <strain evidence="2">N/A</strain>
    </source>
</reference>
<protein>
    <submittedName>
        <fullName evidence="2">Uncharacterized protein</fullName>
    </submittedName>
</protein>
<organism evidence="2 3">
    <name type="scientific">Cylicocyclus nassatus</name>
    <name type="common">Nematode worm</name>
    <dbReference type="NCBI Taxonomy" id="53992"/>
    <lineage>
        <taxon>Eukaryota</taxon>
        <taxon>Metazoa</taxon>
        <taxon>Ecdysozoa</taxon>
        <taxon>Nematoda</taxon>
        <taxon>Chromadorea</taxon>
        <taxon>Rhabditida</taxon>
        <taxon>Rhabditina</taxon>
        <taxon>Rhabditomorpha</taxon>
        <taxon>Strongyloidea</taxon>
        <taxon>Strongylidae</taxon>
        <taxon>Cylicocyclus</taxon>
    </lineage>
</organism>
<accession>A0AA36H0N6</accession>
<feature type="compositionally biased region" description="Basic and acidic residues" evidence="1">
    <location>
        <begin position="88"/>
        <end position="100"/>
    </location>
</feature>
<dbReference type="EMBL" id="CATQJL010000305">
    <property type="protein sequence ID" value="CAJ0601891.1"/>
    <property type="molecule type" value="Genomic_DNA"/>
</dbReference>
<evidence type="ECO:0000313" key="2">
    <source>
        <dbReference type="EMBL" id="CAJ0601891.1"/>
    </source>
</evidence>
<feature type="compositionally biased region" description="Pro residues" evidence="1">
    <location>
        <begin position="105"/>
        <end position="155"/>
    </location>
</feature>
<keyword evidence="3" id="KW-1185">Reference proteome</keyword>
<gene>
    <name evidence="2" type="ORF">CYNAS_LOCUS13874</name>
</gene>
<feature type="region of interest" description="Disordered" evidence="1">
    <location>
        <begin position="71"/>
        <end position="176"/>
    </location>
</feature>
<feature type="compositionally biased region" description="Low complexity" evidence="1">
    <location>
        <begin position="164"/>
        <end position="176"/>
    </location>
</feature>